<proteinExistence type="predicted"/>
<dbReference type="Proteomes" id="UP000182811">
    <property type="component" value="Unassembled WGS sequence"/>
</dbReference>
<organism evidence="2 3">
    <name type="scientific">Neomoorella thermoacetica</name>
    <name type="common">Clostridium thermoaceticum</name>
    <dbReference type="NCBI Taxonomy" id="1525"/>
    <lineage>
        <taxon>Bacteria</taxon>
        <taxon>Bacillati</taxon>
        <taxon>Bacillota</taxon>
        <taxon>Clostridia</taxon>
        <taxon>Neomoorellales</taxon>
        <taxon>Neomoorellaceae</taxon>
        <taxon>Neomoorella</taxon>
    </lineage>
</organism>
<evidence type="ECO:0000259" key="1">
    <source>
        <dbReference type="Pfam" id="PF13400"/>
    </source>
</evidence>
<comment type="caution">
    <text evidence="2">The sequence shown here is derived from an EMBL/GenBank/DDBJ whole genome shotgun (WGS) entry which is preliminary data.</text>
</comment>
<accession>A0A1J5P2J8</accession>
<sequence>MTLKRVLSRRGSAALLFVFFFPIFLCALSMAWDLGRLYAAKVACRHALNLAVRAAAAEIDPDALADPSGPRLVVVPGRAKASFDAILRANYVPLRGHLVDGDYREVFFYVMNYPDDAKRVGSLSTPFSYSTGDRTVTVAQPGVAAEIAVPVELGPFGKLAAGQNVVEMKVHTAAAPELRR</sequence>
<evidence type="ECO:0000313" key="3">
    <source>
        <dbReference type="Proteomes" id="UP000182811"/>
    </source>
</evidence>
<dbReference type="EMBL" id="MDDC01000007">
    <property type="protein sequence ID" value="OIQ59739.1"/>
    <property type="molecule type" value="Genomic_DNA"/>
</dbReference>
<evidence type="ECO:0000313" key="2">
    <source>
        <dbReference type="EMBL" id="OIQ59739.1"/>
    </source>
</evidence>
<dbReference type="InterPro" id="IPR028087">
    <property type="entry name" value="Tad_N"/>
</dbReference>
<feature type="domain" description="Putative Flp pilus-assembly TadG-like N-terminal" evidence="1">
    <location>
        <begin position="11"/>
        <end position="57"/>
    </location>
</feature>
<name>A0A1J5P2J8_NEOTH</name>
<dbReference type="Pfam" id="PF13400">
    <property type="entry name" value="Tad"/>
    <property type="match status" value="1"/>
</dbReference>
<gene>
    <name evidence="2" type="ORF">MOTE_09950</name>
</gene>
<protein>
    <recommendedName>
        <fullName evidence="1">Putative Flp pilus-assembly TadG-like N-terminal domain-containing protein</fullName>
    </recommendedName>
</protein>
<reference evidence="2 3" key="1">
    <citation type="submission" date="2016-08" db="EMBL/GenBank/DDBJ databases">
        <title>Genome-based comparison of Moorella thermoacetic strains.</title>
        <authorList>
            <person name="Poehlein A."/>
            <person name="Bengelsdorf F.R."/>
            <person name="Esser C."/>
            <person name="Duerre P."/>
            <person name="Daniel R."/>
        </authorList>
    </citation>
    <scope>NUCLEOTIDE SEQUENCE [LARGE SCALE GENOMIC DNA]</scope>
    <source>
        <strain evidence="2 3">DSM 21394</strain>
    </source>
</reference>
<dbReference type="AlphaFoldDB" id="A0A1J5P2J8"/>